<dbReference type="PROSITE" id="PS50851">
    <property type="entry name" value="CHEW"/>
    <property type="match status" value="1"/>
</dbReference>
<dbReference type="InterPro" id="IPR039315">
    <property type="entry name" value="CheW"/>
</dbReference>
<comment type="caution">
    <text evidence="2">The sequence shown here is derived from an EMBL/GenBank/DDBJ whole genome shotgun (WGS) entry which is preliminary data.</text>
</comment>
<evidence type="ECO:0000313" key="3">
    <source>
        <dbReference type="Proteomes" id="UP000295773"/>
    </source>
</evidence>
<evidence type="ECO:0000313" key="2">
    <source>
        <dbReference type="EMBL" id="TCU62722.1"/>
    </source>
</evidence>
<dbReference type="GO" id="GO:0005829">
    <property type="term" value="C:cytosol"/>
    <property type="evidence" value="ECO:0007669"/>
    <property type="project" value="TreeGrafter"/>
</dbReference>
<dbReference type="GeneID" id="73795349"/>
<keyword evidence="3" id="KW-1185">Reference proteome</keyword>
<dbReference type="Pfam" id="PF01584">
    <property type="entry name" value="CheW"/>
    <property type="match status" value="1"/>
</dbReference>
<organism evidence="2 3">
    <name type="scientific">Longicatena caecimuris</name>
    <dbReference type="NCBI Taxonomy" id="1796635"/>
    <lineage>
        <taxon>Bacteria</taxon>
        <taxon>Bacillati</taxon>
        <taxon>Bacillota</taxon>
        <taxon>Erysipelotrichia</taxon>
        <taxon>Erysipelotrichales</taxon>
        <taxon>Erysipelotrichaceae</taxon>
        <taxon>Longicatena</taxon>
    </lineage>
</organism>
<dbReference type="Proteomes" id="UP000295773">
    <property type="component" value="Unassembled WGS sequence"/>
</dbReference>
<evidence type="ECO:0000259" key="1">
    <source>
        <dbReference type="PROSITE" id="PS50851"/>
    </source>
</evidence>
<dbReference type="AlphaFoldDB" id="A0A4R3TK74"/>
<dbReference type="InterPro" id="IPR002545">
    <property type="entry name" value="CheW-lke_dom"/>
</dbReference>
<name>A0A4R3TK74_9FIRM</name>
<dbReference type="SMART" id="SM00260">
    <property type="entry name" value="CheW"/>
    <property type="match status" value="1"/>
</dbReference>
<dbReference type="RefSeq" id="WP_008688925.1">
    <property type="nucleotide sequence ID" value="NZ_AP024510.1"/>
</dbReference>
<feature type="domain" description="CheW-like" evidence="1">
    <location>
        <begin position="1"/>
        <end position="135"/>
    </location>
</feature>
<sequence>MQYIGFDIQETHYGIASDNIIEILQDGVITPLPCAPQGVCGMTHYQGRSYPVLDLYDILEVPVDTSLSCMIMVETKQHYYFVNVHTIPYLFEDGEAMEVPKALADSDIAIKQIFKWHDRMQLIISTEKLFAFLLERFRHTAYPW</sequence>
<dbReference type="Gene3D" id="2.30.30.40">
    <property type="entry name" value="SH3 Domains"/>
    <property type="match status" value="1"/>
</dbReference>
<dbReference type="PANTHER" id="PTHR22617">
    <property type="entry name" value="CHEMOTAXIS SENSOR HISTIDINE KINASE-RELATED"/>
    <property type="match status" value="1"/>
</dbReference>
<dbReference type="GO" id="GO:0006935">
    <property type="term" value="P:chemotaxis"/>
    <property type="evidence" value="ECO:0007669"/>
    <property type="project" value="InterPro"/>
</dbReference>
<gene>
    <name evidence="2" type="ORF">EDD61_103137</name>
</gene>
<dbReference type="EMBL" id="SMBP01000003">
    <property type="protein sequence ID" value="TCU62722.1"/>
    <property type="molecule type" value="Genomic_DNA"/>
</dbReference>
<dbReference type="Gene3D" id="2.40.50.180">
    <property type="entry name" value="CheA-289, Domain 4"/>
    <property type="match status" value="1"/>
</dbReference>
<dbReference type="InterPro" id="IPR036061">
    <property type="entry name" value="CheW-like_dom_sf"/>
</dbReference>
<reference evidence="2 3" key="1">
    <citation type="submission" date="2019-03" db="EMBL/GenBank/DDBJ databases">
        <title>Genomic Encyclopedia of Type Strains, Phase IV (KMG-IV): sequencing the most valuable type-strain genomes for metagenomic binning, comparative biology and taxonomic classification.</title>
        <authorList>
            <person name="Goeker M."/>
        </authorList>
    </citation>
    <scope>NUCLEOTIDE SEQUENCE [LARGE SCALE GENOMIC DNA]</scope>
    <source>
        <strain evidence="2 3">DSM 29481</strain>
    </source>
</reference>
<dbReference type="SUPFAM" id="SSF50341">
    <property type="entry name" value="CheW-like"/>
    <property type="match status" value="1"/>
</dbReference>
<accession>A0A4R3TK74</accession>
<protein>
    <submittedName>
        <fullName evidence="2">Chemotaxis signal transduction protein</fullName>
    </submittedName>
</protein>
<dbReference type="GO" id="GO:0007165">
    <property type="term" value="P:signal transduction"/>
    <property type="evidence" value="ECO:0007669"/>
    <property type="project" value="InterPro"/>
</dbReference>
<proteinExistence type="predicted"/>
<dbReference type="PANTHER" id="PTHR22617:SF23">
    <property type="entry name" value="CHEMOTAXIS PROTEIN CHEW"/>
    <property type="match status" value="1"/>
</dbReference>